<reference evidence="1 2" key="1">
    <citation type="submission" date="2024-09" db="EMBL/GenBank/DDBJ databases">
        <authorList>
            <consortium name="All-Russian atlas of soil microorganisms"/>
            <consortium name="as a basis for the search for new antimicrobial producers and enzymes with unique properties"/>
            <person name="Sokolova E.A."/>
            <person name="Voronina E.N."/>
        </authorList>
    </citation>
    <scope>NUCLEOTIDE SEQUENCE [LARGE SCALE GENOMIC DNA]</scope>
    <source>
        <strain evidence="1 2">AF-22b-331.1</strain>
    </source>
</reference>
<dbReference type="RefSeq" id="WP_394161699.1">
    <property type="nucleotide sequence ID" value="NZ_JBHGCJ010000002.1"/>
</dbReference>
<comment type="caution">
    <text evidence="1">The sequence shown here is derived from an EMBL/GenBank/DDBJ whole genome shotgun (WGS) entry which is preliminary data.</text>
</comment>
<organism evidence="1 2">
    <name type="scientific">Stenotrophomonas nematodicola</name>
    <dbReference type="NCBI Taxonomy" id="2656746"/>
    <lineage>
        <taxon>Bacteria</taxon>
        <taxon>Pseudomonadati</taxon>
        <taxon>Pseudomonadota</taxon>
        <taxon>Gammaproteobacteria</taxon>
        <taxon>Lysobacterales</taxon>
        <taxon>Lysobacteraceae</taxon>
        <taxon>Stenotrophomonas</taxon>
    </lineage>
</organism>
<evidence type="ECO:0000313" key="1">
    <source>
        <dbReference type="EMBL" id="MFG6108495.1"/>
    </source>
</evidence>
<dbReference type="InterPro" id="IPR002763">
    <property type="entry name" value="DUF72"/>
</dbReference>
<evidence type="ECO:0000313" key="2">
    <source>
        <dbReference type="Proteomes" id="UP001605261"/>
    </source>
</evidence>
<dbReference type="SUPFAM" id="SSF117396">
    <property type="entry name" value="TM1631-like"/>
    <property type="match status" value="1"/>
</dbReference>
<gene>
    <name evidence="1" type="ORF">ACEU0G_002436</name>
</gene>
<dbReference type="InterPro" id="IPR036520">
    <property type="entry name" value="UPF0759_sf"/>
</dbReference>
<dbReference type="Proteomes" id="UP001605261">
    <property type="component" value="Unassembled WGS sequence"/>
</dbReference>
<name>A0ABW7CU68_9GAMM</name>
<dbReference type="EMBL" id="JBHGCJ010000002">
    <property type="protein sequence ID" value="MFG6108495.1"/>
    <property type="molecule type" value="Genomic_DNA"/>
</dbReference>
<dbReference type="PANTHER" id="PTHR30348:SF14">
    <property type="entry name" value="BLR8050 PROTEIN"/>
    <property type="match status" value="1"/>
</dbReference>
<protein>
    <submittedName>
        <fullName evidence="1">DUF72 domain-containing protein</fullName>
    </submittedName>
</protein>
<accession>A0ABW7CU68</accession>
<dbReference type="Pfam" id="PF01904">
    <property type="entry name" value="DUF72"/>
    <property type="match status" value="1"/>
</dbReference>
<sequence length="246" mass="26794">MAAPVTPKVGCAGWSIPSRYAALFGPGDSALARYATRLDVVEINSSFYRPHQRSTYARWAAAVPPGFRFSVKLPRTLSHDSGLVGVGPLLDRFLDEVDGLGAKLGGLLLQLPPSLALDARRAGGFFRALRRRSAVALVCEPRHPSWFEARADALLEEHGVSRAAVDPPRVAAAAVPGGASSWRYWRWHGAPRMYYSDYPDPALADLARQVHTHRVGRDAPWVIFDNTAHGFAIANALRLKEIAAHA</sequence>
<keyword evidence="2" id="KW-1185">Reference proteome</keyword>
<proteinExistence type="predicted"/>
<dbReference type="PANTHER" id="PTHR30348">
    <property type="entry name" value="UNCHARACTERIZED PROTEIN YECE"/>
    <property type="match status" value="1"/>
</dbReference>
<dbReference type="Gene3D" id="3.20.20.410">
    <property type="entry name" value="Protein of unknown function UPF0759"/>
    <property type="match status" value="1"/>
</dbReference>